<reference evidence="11 12" key="1">
    <citation type="journal article" date="2017" name="Nat. Ecol. Evol.">
        <title>Scallop genome provides insights into evolution of bilaterian karyotype and development.</title>
        <authorList>
            <person name="Wang S."/>
            <person name="Zhang J."/>
            <person name="Jiao W."/>
            <person name="Li J."/>
            <person name="Xun X."/>
            <person name="Sun Y."/>
            <person name="Guo X."/>
            <person name="Huan P."/>
            <person name="Dong B."/>
            <person name="Zhang L."/>
            <person name="Hu X."/>
            <person name="Sun X."/>
            <person name="Wang J."/>
            <person name="Zhao C."/>
            <person name="Wang Y."/>
            <person name="Wang D."/>
            <person name="Huang X."/>
            <person name="Wang R."/>
            <person name="Lv J."/>
            <person name="Li Y."/>
            <person name="Zhang Z."/>
            <person name="Liu B."/>
            <person name="Lu W."/>
            <person name="Hui Y."/>
            <person name="Liang J."/>
            <person name="Zhou Z."/>
            <person name="Hou R."/>
            <person name="Li X."/>
            <person name="Liu Y."/>
            <person name="Li H."/>
            <person name="Ning X."/>
            <person name="Lin Y."/>
            <person name="Zhao L."/>
            <person name="Xing Q."/>
            <person name="Dou J."/>
            <person name="Li Y."/>
            <person name="Mao J."/>
            <person name="Guo H."/>
            <person name="Dou H."/>
            <person name="Li T."/>
            <person name="Mu C."/>
            <person name="Jiang W."/>
            <person name="Fu Q."/>
            <person name="Fu X."/>
            <person name="Miao Y."/>
            <person name="Liu J."/>
            <person name="Yu Q."/>
            <person name="Li R."/>
            <person name="Liao H."/>
            <person name="Li X."/>
            <person name="Kong Y."/>
            <person name="Jiang Z."/>
            <person name="Chourrout D."/>
            <person name="Li R."/>
            <person name="Bao Z."/>
        </authorList>
    </citation>
    <scope>NUCLEOTIDE SEQUENCE [LARGE SCALE GENOMIC DNA]</scope>
    <source>
        <strain evidence="11 12">PY_sf001</strain>
    </source>
</reference>
<feature type="transmembrane region" description="Helical" evidence="9">
    <location>
        <begin position="303"/>
        <end position="321"/>
    </location>
</feature>
<protein>
    <submittedName>
        <fullName evidence="11">G-protein coupled receptor 54</fullName>
    </submittedName>
</protein>
<dbReference type="PANTHER" id="PTHR45695:SF9">
    <property type="entry name" value="LEUCOKININ RECEPTOR"/>
    <property type="match status" value="1"/>
</dbReference>
<keyword evidence="5 9" id="KW-0472">Membrane</keyword>
<dbReference type="EMBL" id="NEDP02003533">
    <property type="protein sequence ID" value="OWF48460.1"/>
    <property type="molecule type" value="Genomic_DNA"/>
</dbReference>
<keyword evidence="2 9" id="KW-0812">Transmembrane</keyword>
<evidence type="ECO:0000256" key="6">
    <source>
        <dbReference type="ARBA" id="ARBA00023170"/>
    </source>
</evidence>
<feature type="transmembrane region" description="Helical" evidence="9">
    <location>
        <begin position="89"/>
        <end position="106"/>
    </location>
</feature>
<sequence>MVRYIQVNILLVRSIQVNILLVRSIQVNILLVRSIQVNILLGRYLQVNIPLVRSLQVNILLVRYIQVNILLVRSIQVNILLVRSIQVNILLVISIQVNILLVRYLQVNIPLVRSLQVNILLRIYSEQDVLCGPTPSGIRTHHGYVQQLCIPPQLYAWNSFTTLTYPVIGKMLVVTVCVFTLTVIVVDRFFATLYPRCLVITQAHQVTVIVLIWILGTLLALPWLLYTRYSEYDWIGGHEVLCQAHFPSEDSRKAYVTVSVVIGYVLPVIVMFILLVVTMIKSAPPKVPMTEQRKSFDNMKQKAVTMILTVLVVFFVCWSPPQFERLWDVYRYKGPGAKVGKNNLPMGIHAMTYASFYIAYFSSSIYPLVYIGFNGCFRHAALNFVCRRPNSSALAVLPGEPGPSHSTEDKTSPKLQSLAEDDCFTDMSTS</sequence>
<feature type="domain" description="G-protein coupled receptors family 1 profile" evidence="10">
    <location>
        <begin position="178"/>
        <end position="370"/>
    </location>
</feature>
<evidence type="ECO:0000313" key="11">
    <source>
        <dbReference type="EMBL" id="OWF48460.1"/>
    </source>
</evidence>
<evidence type="ECO:0000256" key="4">
    <source>
        <dbReference type="ARBA" id="ARBA00023040"/>
    </source>
</evidence>
<evidence type="ECO:0000256" key="2">
    <source>
        <dbReference type="ARBA" id="ARBA00022692"/>
    </source>
</evidence>
<feature type="transmembrane region" description="Helical" evidence="9">
    <location>
        <begin position="254"/>
        <end position="282"/>
    </location>
</feature>
<dbReference type="SUPFAM" id="SSF81321">
    <property type="entry name" value="Family A G protein-coupled receptor-like"/>
    <property type="match status" value="1"/>
</dbReference>
<dbReference type="PRINTS" id="PR00237">
    <property type="entry name" value="GPCRRHODOPSN"/>
</dbReference>
<evidence type="ECO:0000256" key="5">
    <source>
        <dbReference type="ARBA" id="ARBA00023136"/>
    </source>
</evidence>
<evidence type="ECO:0000259" key="10">
    <source>
        <dbReference type="PROSITE" id="PS50262"/>
    </source>
</evidence>
<name>A0A210QI91_MIZYE</name>
<dbReference type="OrthoDB" id="5975505at2759"/>
<keyword evidence="4" id="KW-0297">G-protein coupled receptor</keyword>
<dbReference type="InterPro" id="IPR017452">
    <property type="entry name" value="GPCR_Rhodpsn_7TM"/>
</dbReference>
<evidence type="ECO:0000256" key="7">
    <source>
        <dbReference type="ARBA" id="ARBA00023224"/>
    </source>
</evidence>
<keyword evidence="6 11" id="KW-0675">Receptor</keyword>
<dbReference type="Pfam" id="PF00001">
    <property type="entry name" value="7tm_1"/>
    <property type="match status" value="1"/>
</dbReference>
<feature type="region of interest" description="Disordered" evidence="8">
    <location>
        <begin position="397"/>
        <end position="430"/>
    </location>
</feature>
<keyword evidence="7" id="KW-0807">Transducer</keyword>
<dbReference type="AlphaFoldDB" id="A0A210QI91"/>
<evidence type="ECO:0000256" key="3">
    <source>
        <dbReference type="ARBA" id="ARBA00022989"/>
    </source>
</evidence>
<dbReference type="Proteomes" id="UP000242188">
    <property type="component" value="Unassembled WGS sequence"/>
</dbReference>
<proteinExistence type="predicted"/>
<keyword evidence="3 9" id="KW-1133">Transmembrane helix</keyword>
<dbReference type="PANTHER" id="PTHR45695">
    <property type="entry name" value="LEUCOKININ RECEPTOR-RELATED"/>
    <property type="match status" value="1"/>
</dbReference>
<feature type="transmembrane region" description="Helical" evidence="9">
    <location>
        <begin position="206"/>
        <end position="226"/>
    </location>
</feature>
<dbReference type="Gene3D" id="1.20.1070.10">
    <property type="entry name" value="Rhodopsin 7-helix transmembrane proteins"/>
    <property type="match status" value="1"/>
</dbReference>
<comment type="caution">
    <text evidence="11">The sequence shown here is derived from an EMBL/GenBank/DDBJ whole genome shotgun (WGS) entry which is preliminary data.</text>
</comment>
<feature type="transmembrane region" description="Helical" evidence="9">
    <location>
        <begin position="167"/>
        <end position="186"/>
    </location>
</feature>
<feature type="transmembrane region" description="Helical" evidence="9">
    <location>
        <begin position="354"/>
        <end position="373"/>
    </location>
</feature>
<dbReference type="PROSITE" id="PS50262">
    <property type="entry name" value="G_PROTEIN_RECEP_F1_2"/>
    <property type="match status" value="1"/>
</dbReference>
<gene>
    <name evidence="11" type="ORF">KP79_PYT05089</name>
</gene>
<dbReference type="GO" id="GO:0005886">
    <property type="term" value="C:plasma membrane"/>
    <property type="evidence" value="ECO:0007669"/>
    <property type="project" value="TreeGrafter"/>
</dbReference>
<evidence type="ECO:0000256" key="8">
    <source>
        <dbReference type="SAM" id="MobiDB-lite"/>
    </source>
</evidence>
<evidence type="ECO:0000313" key="12">
    <source>
        <dbReference type="Proteomes" id="UP000242188"/>
    </source>
</evidence>
<accession>A0A210QI91</accession>
<dbReference type="CDD" id="cd00637">
    <property type="entry name" value="7tm_classA_rhodopsin-like"/>
    <property type="match status" value="1"/>
</dbReference>
<keyword evidence="12" id="KW-1185">Reference proteome</keyword>
<organism evidence="11 12">
    <name type="scientific">Mizuhopecten yessoensis</name>
    <name type="common">Japanese scallop</name>
    <name type="synonym">Patinopecten yessoensis</name>
    <dbReference type="NCBI Taxonomy" id="6573"/>
    <lineage>
        <taxon>Eukaryota</taxon>
        <taxon>Metazoa</taxon>
        <taxon>Spiralia</taxon>
        <taxon>Lophotrochozoa</taxon>
        <taxon>Mollusca</taxon>
        <taxon>Bivalvia</taxon>
        <taxon>Autobranchia</taxon>
        <taxon>Pteriomorphia</taxon>
        <taxon>Pectinida</taxon>
        <taxon>Pectinoidea</taxon>
        <taxon>Pectinidae</taxon>
        <taxon>Mizuhopecten</taxon>
    </lineage>
</organism>
<evidence type="ECO:0000256" key="1">
    <source>
        <dbReference type="ARBA" id="ARBA00004141"/>
    </source>
</evidence>
<dbReference type="InterPro" id="IPR000276">
    <property type="entry name" value="GPCR_Rhodpsn"/>
</dbReference>
<evidence type="ECO:0000256" key="9">
    <source>
        <dbReference type="SAM" id="Phobius"/>
    </source>
</evidence>
<dbReference type="GO" id="GO:0004930">
    <property type="term" value="F:G protein-coupled receptor activity"/>
    <property type="evidence" value="ECO:0007669"/>
    <property type="project" value="UniProtKB-KW"/>
</dbReference>
<comment type="subcellular location">
    <subcellularLocation>
        <location evidence="1">Membrane</location>
        <topology evidence="1">Multi-pass membrane protein</topology>
    </subcellularLocation>
</comment>